<dbReference type="GO" id="GO:0005506">
    <property type="term" value="F:iron ion binding"/>
    <property type="evidence" value="ECO:0007669"/>
    <property type="project" value="InterPro"/>
</dbReference>
<keyword evidence="1" id="KW-0479">Metal-binding</keyword>
<dbReference type="GO" id="GO:0016705">
    <property type="term" value="F:oxidoreductase activity, acting on paired donors, with incorporation or reduction of molecular oxygen"/>
    <property type="evidence" value="ECO:0007669"/>
    <property type="project" value="InterPro"/>
</dbReference>
<comment type="caution">
    <text evidence="5">The sequence shown here is derived from an EMBL/GenBank/DDBJ whole genome shotgun (WGS) entry which is preliminary data.</text>
</comment>
<evidence type="ECO:0000256" key="4">
    <source>
        <dbReference type="SAM" id="MobiDB-lite"/>
    </source>
</evidence>
<dbReference type="PROSITE" id="PS00086">
    <property type="entry name" value="CYTOCHROME_P450"/>
    <property type="match status" value="1"/>
</dbReference>
<dbReference type="Gene3D" id="1.10.630.10">
    <property type="entry name" value="Cytochrome P450"/>
    <property type="match status" value="1"/>
</dbReference>
<reference evidence="5 6" key="1">
    <citation type="submission" date="2015-02" db="EMBL/GenBank/DDBJ databases">
        <title>Draft Genome Sequences of Two Closely-Related Aflatoxigenic Aspergillus Species Obtained from the Cote d'Ivoire.</title>
        <authorList>
            <person name="Moore G.G."/>
            <person name="Beltz S.B."/>
            <person name="Mack B.M."/>
        </authorList>
    </citation>
    <scope>NUCLEOTIDE SEQUENCE [LARGE SCALE GENOMIC DNA]</scope>
    <source>
        <strain evidence="5 6">SRRC1468</strain>
    </source>
</reference>
<evidence type="ECO:0000256" key="1">
    <source>
        <dbReference type="ARBA" id="ARBA00022723"/>
    </source>
</evidence>
<accession>A0A0F8W5X5</accession>
<feature type="coiled-coil region" evidence="3">
    <location>
        <begin position="156"/>
        <end position="197"/>
    </location>
</feature>
<evidence type="ECO:0000256" key="2">
    <source>
        <dbReference type="ARBA" id="ARBA00023004"/>
    </source>
</evidence>
<dbReference type="OrthoDB" id="5342758at2759"/>
<dbReference type="InterPro" id="IPR017972">
    <property type="entry name" value="Cyt_P450_CS"/>
</dbReference>
<dbReference type="SUPFAM" id="SSF48264">
    <property type="entry name" value="Cytochrome P450"/>
    <property type="match status" value="1"/>
</dbReference>
<dbReference type="GO" id="GO:0004497">
    <property type="term" value="F:monooxygenase activity"/>
    <property type="evidence" value="ECO:0007669"/>
    <property type="project" value="InterPro"/>
</dbReference>
<feature type="compositionally biased region" description="Polar residues" evidence="4">
    <location>
        <begin position="60"/>
        <end position="77"/>
    </location>
</feature>
<dbReference type="STRING" id="308745.A0A0F8W5X5"/>
<keyword evidence="3" id="KW-0175">Coiled coil</keyword>
<sequence>MSAILPQDINKTLVPLPLGASAYHQDPLLYIDRQSRHIQRNLQILIDAQSEGLLAGLSNQPLEESTSNGSYASTPGSVSPRGASTLPIRQPPPKKIGLRAAREGIFKSIFDLLKLREEEQEILSFRVDERENALKDVNAFTAKRVGLEKAISTIHENRQSQRTRELREEASTLETEIHELETRLSQMKARHQHVIQEVSQIENTVESKLSSYKASLSLLESDVRKFLSSPPVKPQATHADRETFYNLKSSRRTLDMAQEHWKQEQSELRRRQQEVNAEIHALEEGGGVWKQVIGDISGFERRLKAAMRQSLQNQSQLLEPHGPSGSHREDELVRTIMEDLGQTTEHVENQLAFAEERDWKLLVCCISAELQALREAREMLLNVFNATEEGKAAHDSSRDRINHDSPTDPLGVDNPEPPIDLLRDLERHSRATGHRSEDEDDEPDPAWLLSDSYLYFHPLFKVPSPKLAACSSLWLACHTYIGGDECTTVFNLQCSAEPRTTSTSTSTWPAPDVIDAIYIIRGGFVARLRRDAKDKSRAPAWTLHRSSCTETRTVFPGSREFEFKPERGLNARDGTLANFMAFGKGTRACIARNLGMTELMSECCAGWRFEGG</sequence>
<gene>
    <name evidence="5" type="ORF">ARAM_007119</name>
</gene>
<protein>
    <recommendedName>
        <fullName evidence="7">Cytochrome P450</fullName>
    </recommendedName>
</protein>
<evidence type="ECO:0000313" key="6">
    <source>
        <dbReference type="Proteomes" id="UP000034291"/>
    </source>
</evidence>
<dbReference type="EMBL" id="JZBS01003835">
    <property type="protein sequence ID" value="KKK13310.1"/>
    <property type="molecule type" value="Genomic_DNA"/>
</dbReference>
<proteinExistence type="predicted"/>
<organism evidence="5 6">
    <name type="scientific">Aspergillus rambellii</name>
    <dbReference type="NCBI Taxonomy" id="308745"/>
    <lineage>
        <taxon>Eukaryota</taxon>
        <taxon>Fungi</taxon>
        <taxon>Dikarya</taxon>
        <taxon>Ascomycota</taxon>
        <taxon>Pezizomycotina</taxon>
        <taxon>Eurotiomycetes</taxon>
        <taxon>Eurotiomycetidae</taxon>
        <taxon>Eurotiales</taxon>
        <taxon>Aspergillaceae</taxon>
        <taxon>Aspergillus</taxon>
        <taxon>Aspergillus subgen. Nidulantes</taxon>
    </lineage>
</organism>
<feature type="region of interest" description="Disordered" evidence="4">
    <location>
        <begin position="60"/>
        <end position="94"/>
    </location>
</feature>
<dbReference type="InterPro" id="IPR036396">
    <property type="entry name" value="Cyt_P450_sf"/>
</dbReference>
<evidence type="ECO:0000256" key="3">
    <source>
        <dbReference type="SAM" id="Coils"/>
    </source>
</evidence>
<keyword evidence="6" id="KW-1185">Reference proteome</keyword>
<evidence type="ECO:0008006" key="7">
    <source>
        <dbReference type="Google" id="ProtNLM"/>
    </source>
</evidence>
<evidence type="ECO:0000313" key="5">
    <source>
        <dbReference type="EMBL" id="KKK13310.1"/>
    </source>
</evidence>
<feature type="region of interest" description="Disordered" evidence="4">
    <location>
        <begin position="391"/>
        <end position="420"/>
    </location>
</feature>
<dbReference type="Proteomes" id="UP000034291">
    <property type="component" value="Unassembled WGS sequence"/>
</dbReference>
<keyword evidence="2" id="KW-0408">Iron</keyword>
<feature type="compositionally biased region" description="Basic and acidic residues" evidence="4">
    <location>
        <begin position="391"/>
        <end position="406"/>
    </location>
</feature>
<name>A0A0F8W5X5_9EURO</name>
<dbReference type="GO" id="GO:0020037">
    <property type="term" value="F:heme binding"/>
    <property type="evidence" value="ECO:0007669"/>
    <property type="project" value="InterPro"/>
</dbReference>
<dbReference type="AlphaFoldDB" id="A0A0F8W5X5"/>